<sequence>MRRAEPDDEPHGPPGRFGEDLVGLDPHDPEAQAFARHLDKIEHTGKPYTVEGALKGVSEFADSAARTGGHRRLTALIMIVLILLGVVVTLTGALNTILVVLF</sequence>
<dbReference type="RefSeq" id="WP_086787541.1">
    <property type="nucleotide sequence ID" value="NZ_JAGIOO010000001.1"/>
</dbReference>
<comment type="caution">
    <text evidence="3">The sequence shown here is derived from an EMBL/GenBank/DDBJ whole genome shotgun (WGS) entry which is preliminary data.</text>
</comment>
<evidence type="ECO:0000256" key="2">
    <source>
        <dbReference type="SAM" id="Phobius"/>
    </source>
</evidence>
<dbReference type="Proteomes" id="UP001519363">
    <property type="component" value="Unassembled WGS sequence"/>
</dbReference>
<organism evidence="3 4">
    <name type="scientific">Crossiella equi</name>
    <dbReference type="NCBI Taxonomy" id="130796"/>
    <lineage>
        <taxon>Bacteria</taxon>
        <taxon>Bacillati</taxon>
        <taxon>Actinomycetota</taxon>
        <taxon>Actinomycetes</taxon>
        <taxon>Pseudonocardiales</taxon>
        <taxon>Pseudonocardiaceae</taxon>
        <taxon>Crossiella</taxon>
    </lineage>
</organism>
<accession>A0ABS5AAW8</accession>
<keyword evidence="4" id="KW-1185">Reference proteome</keyword>
<reference evidence="3 4" key="1">
    <citation type="submission" date="2021-03" db="EMBL/GenBank/DDBJ databases">
        <title>Sequencing the genomes of 1000 actinobacteria strains.</title>
        <authorList>
            <person name="Klenk H.-P."/>
        </authorList>
    </citation>
    <scope>NUCLEOTIDE SEQUENCE [LARGE SCALE GENOMIC DNA]</scope>
    <source>
        <strain evidence="3 4">DSM 44580</strain>
    </source>
</reference>
<dbReference type="EMBL" id="JAGIOO010000001">
    <property type="protein sequence ID" value="MBP2473466.1"/>
    <property type="molecule type" value="Genomic_DNA"/>
</dbReference>
<keyword evidence="2" id="KW-0472">Membrane</keyword>
<proteinExistence type="predicted"/>
<evidence type="ECO:0000313" key="4">
    <source>
        <dbReference type="Proteomes" id="UP001519363"/>
    </source>
</evidence>
<evidence type="ECO:0000313" key="3">
    <source>
        <dbReference type="EMBL" id="MBP2473466.1"/>
    </source>
</evidence>
<keyword evidence="2" id="KW-0812">Transmembrane</keyword>
<name>A0ABS5AAW8_9PSEU</name>
<gene>
    <name evidence="3" type="ORF">JOF53_002338</name>
</gene>
<keyword evidence="2" id="KW-1133">Transmembrane helix</keyword>
<feature type="region of interest" description="Disordered" evidence="1">
    <location>
        <begin position="1"/>
        <end position="23"/>
    </location>
</feature>
<evidence type="ECO:0000256" key="1">
    <source>
        <dbReference type="SAM" id="MobiDB-lite"/>
    </source>
</evidence>
<feature type="transmembrane region" description="Helical" evidence="2">
    <location>
        <begin position="75"/>
        <end position="101"/>
    </location>
</feature>
<protein>
    <submittedName>
        <fullName evidence="3">Uncharacterized protein</fullName>
    </submittedName>
</protein>